<dbReference type="PANTHER" id="PTHR33332">
    <property type="entry name" value="REVERSE TRANSCRIPTASE DOMAIN-CONTAINING PROTEIN"/>
    <property type="match status" value="1"/>
</dbReference>
<evidence type="ECO:0000313" key="2">
    <source>
        <dbReference type="EMBL" id="CAH2106194.1"/>
    </source>
</evidence>
<evidence type="ECO:0000313" key="3">
    <source>
        <dbReference type="Proteomes" id="UP001153954"/>
    </source>
</evidence>
<comment type="caution">
    <text evidence="2">The sequence shown here is derived from an EMBL/GenBank/DDBJ whole genome shotgun (WGS) entry which is preliminary data.</text>
</comment>
<keyword evidence="3" id="KW-1185">Reference proteome</keyword>
<feature type="domain" description="Reverse transcriptase" evidence="1">
    <location>
        <begin position="1"/>
        <end position="129"/>
    </location>
</feature>
<gene>
    <name evidence="2" type="ORF">EEDITHA_LOCUS20368</name>
</gene>
<protein>
    <recommendedName>
        <fullName evidence="1">Reverse transcriptase domain-containing protein</fullName>
    </recommendedName>
</protein>
<sequence length="129" mass="14464">MENKRVIILVLIDFSNEFNAVDHDLLLACPANANVSSSAMQWFLSYLRGSRQAICMDQNCSNWCWLNAGISQGGILSSVLFSMFINSVTSRFTSSYLYTDDLQLYQYPTTDSLADTIAALNRDLTQISQ</sequence>
<evidence type="ECO:0000259" key="1">
    <source>
        <dbReference type="PROSITE" id="PS50878"/>
    </source>
</evidence>
<name>A0AAU9V4B5_EUPED</name>
<dbReference type="InterPro" id="IPR000477">
    <property type="entry name" value="RT_dom"/>
</dbReference>
<accession>A0AAU9V4B5</accession>
<dbReference type="Proteomes" id="UP001153954">
    <property type="component" value="Unassembled WGS sequence"/>
</dbReference>
<dbReference type="PROSITE" id="PS50878">
    <property type="entry name" value="RT_POL"/>
    <property type="match status" value="1"/>
</dbReference>
<organism evidence="2 3">
    <name type="scientific">Euphydryas editha</name>
    <name type="common">Edith's checkerspot</name>
    <dbReference type="NCBI Taxonomy" id="104508"/>
    <lineage>
        <taxon>Eukaryota</taxon>
        <taxon>Metazoa</taxon>
        <taxon>Ecdysozoa</taxon>
        <taxon>Arthropoda</taxon>
        <taxon>Hexapoda</taxon>
        <taxon>Insecta</taxon>
        <taxon>Pterygota</taxon>
        <taxon>Neoptera</taxon>
        <taxon>Endopterygota</taxon>
        <taxon>Lepidoptera</taxon>
        <taxon>Glossata</taxon>
        <taxon>Ditrysia</taxon>
        <taxon>Papilionoidea</taxon>
        <taxon>Nymphalidae</taxon>
        <taxon>Nymphalinae</taxon>
        <taxon>Euphydryas</taxon>
    </lineage>
</organism>
<reference evidence="2" key="1">
    <citation type="submission" date="2022-03" db="EMBL/GenBank/DDBJ databases">
        <authorList>
            <person name="Tunstrom K."/>
        </authorList>
    </citation>
    <scope>NUCLEOTIDE SEQUENCE</scope>
</reference>
<proteinExistence type="predicted"/>
<dbReference type="Pfam" id="PF00078">
    <property type="entry name" value="RVT_1"/>
    <property type="match status" value="1"/>
</dbReference>
<dbReference type="EMBL" id="CAKOGL010000029">
    <property type="protein sequence ID" value="CAH2106194.1"/>
    <property type="molecule type" value="Genomic_DNA"/>
</dbReference>
<dbReference type="AlphaFoldDB" id="A0AAU9V4B5"/>